<name>A0A8J6C051_9EUKA</name>
<keyword evidence="4" id="KW-0547">Nucleotide-binding</keyword>
<feature type="domain" description="TmcA/NAT10 N-terminal" evidence="9">
    <location>
        <begin position="13"/>
        <end position="204"/>
    </location>
</feature>
<dbReference type="GO" id="GO:0000049">
    <property type="term" value="F:tRNA binding"/>
    <property type="evidence" value="ECO:0007669"/>
    <property type="project" value="TreeGrafter"/>
</dbReference>
<dbReference type="Gene3D" id="3.40.630.30">
    <property type="match status" value="1"/>
</dbReference>
<feature type="domain" description="TcmA/NAT10 helicase" evidence="8">
    <location>
        <begin position="303"/>
        <end position="477"/>
    </location>
</feature>
<dbReference type="GO" id="GO:0005524">
    <property type="term" value="F:ATP binding"/>
    <property type="evidence" value="ECO:0007669"/>
    <property type="project" value="UniProtKB-KW"/>
</dbReference>
<dbReference type="GO" id="GO:1904812">
    <property type="term" value="P:rRNA acetylation involved in maturation of SSU-rRNA"/>
    <property type="evidence" value="ECO:0007669"/>
    <property type="project" value="TreeGrafter"/>
</dbReference>
<evidence type="ECO:0000256" key="5">
    <source>
        <dbReference type="ARBA" id="ARBA00022840"/>
    </source>
</evidence>
<keyword evidence="3" id="KW-0819">tRNA processing</keyword>
<evidence type="ECO:0000256" key="7">
    <source>
        <dbReference type="SAM" id="MobiDB-lite"/>
    </source>
</evidence>
<evidence type="ECO:0000259" key="9">
    <source>
        <dbReference type="Pfam" id="PF08351"/>
    </source>
</evidence>
<dbReference type="InterPro" id="IPR007807">
    <property type="entry name" value="TcmA/NAT10_helicase"/>
</dbReference>
<dbReference type="Gene3D" id="3.40.50.300">
    <property type="entry name" value="P-loop containing nucleotide triphosphate hydrolases"/>
    <property type="match status" value="1"/>
</dbReference>
<gene>
    <name evidence="11" type="ORF">J8273_2568</name>
</gene>
<dbReference type="GO" id="GO:0008033">
    <property type="term" value="P:tRNA processing"/>
    <property type="evidence" value="ECO:0007669"/>
    <property type="project" value="UniProtKB-KW"/>
</dbReference>
<proteinExistence type="predicted"/>
<evidence type="ECO:0000313" key="11">
    <source>
        <dbReference type="EMBL" id="KAG9396216.1"/>
    </source>
</evidence>
<keyword evidence="5" id="KW-0067">ATP-binding</keyword>
<organism evidence="11 12">
    <name type="scientific">Carpediemonas membranifera</name>
    <dbReference type="NCBI Taxonomy" id="201153"/>
    <lineage>
        <taxon>Eukaryota</taxon>
        <taxon>Metamonada</taxon>
        <taxon>Carpediemonas-like organisms</taxon>
        <taxon>Carpediemonas</taxon>
    </lineage>
</organism>
<dbReference type="Pfam" id="PF13718">
    <property type="entry name" value="GNAT_acetyltr_2"/>
    <property type="match status" value="1"/>
</dbReference>
<dbReference type="Proteomes" id="UP000717585">
    <property type="component" value="Unassembled WGS sequence"/>
</dbReference>
<evidence type="ECO:0000256" key="1">
    <source>
        <dbReference type="ARBA" id="ARBA00004604"/>
    </source>
</evidence>
<evidence type="ECO:0000256" key="2">
    <source>
        <dbReference type="ARBA" id="ARBA00022679"/>
    </source>
</evidence>
<dbReference type="InterPro" id="IPR013562">
    <property type="entry name" value="TmcA/NAT10_N"/>
</dbReference>
<keyword evidence="2" id="KW-0808">Transferase</keyword>
<sequence length="903" mass="97136">MATVVVPNEIIDLIDYGIASNQRSVFVVVGAKAETQIQRMYALYTKQKGAARRGTVRGAREILWCYLDSNPISRFSVQLRRNIKKKRFRAEQSADDASLSTFLAQNHIEFMKYSDMKRTEGKTYEMLVLSSFDSISPDTLARAVETVTGGGIIFIALDKMTALRQLEDLVNGPGPEPVGHATELKDRYSSRFTRSLLACPTAAFITDEWSVLSGVRPLVVPDATASIEAASKRRNALTAIKAAQQVESMSALLCGLCATPCQARAVTGAIAALGWDDDDEKGTEMEGKDKKKKAKAKHPRLCLAGPRGRGKGVALGLLSAAAVKRGLGFVAITAPSPAAVQTALLFAKKGLEALGYAEHTNFTATVEGTIVTGLAVSAGTAQTVAFVPADKAGRVDAELVLVAEAASIPQISRTSVLSSDAPLIATMTTAGYHTAGSTHVSSTMQFMGPTVFELQTPARFNEGDGAERWVSKLLALEGPVVAAAKAELTPDQCSLFEVNLDTLLKAADRPNSVTEVALATVMGLLRSYDLTICPTDVQQLADGPTERLFILVDPRSFKKTLTVPVAIRVSLEGAIRRGYRSTMLSDNKADNDESVPYQVGSTYREMADGFSLLSGARVLRLASTPGFEGFEKRAVDQLIAFYSGDLKCEVRPESAELLSPCSAIEPEDISWVAATTDATEPDLCFWREAGLKPVFLTPLPQSTGVHGVTMIAQVGSGAVQWAEKIAVEFRHRLAATLATPVLRQLPLETVYRLMDMPESLKCAEPIKRADLIAHFTPGGDATDFGRDIARLRSYTAELVHSYQSVADLVPQAASLATCGRLTLDLGPEPHTMCCVLVALGLQQHDFEDAAQLVVGLRAPKTRPEERVSVLRSKAKAMVKMLVDGLDEETRKAAATAPEKRACE</sequence>
<dbReference type="InterPro" id="IPR027417">
    <property type="entry name" value="P-loop_NTPase"/>
</dbReference>
<evidence type="ECO:0000259" key="8">
    <source>
        <dbReference type="Pfam" id="PF05127"/>
    </source>
</evidence>
<dbReference type="GO" id="GO:1990883">
    <property type="term" value="F:18S rRNA cytidine N-acetyltransferase activity"/>
    <property type="evidence" value="ECO:0007669"/>
    <property type="project" value="TreeGrafter"/>
</dbReference>
<comment type="subcellular location">
    <subcellularLocation>
        <location evidence="1">Nucleus</location>
        <location evidence="1">Nucleolus</location>
    </subcellularLocation>
</comment>
<comment type="caution">
    <text evidence="11">The sequence shown here is derived from an EMBL/GenBank/DDBJ whole genome shotgun (WGS) entry which is preliminary data.</text>
</comment>
<dbReference type="OrthoDB" id="10067491at2759"/>
<evidence type="ECO:0000256" key="3">
    <source>
        <dbReference type="ARBA" id="ARBA00022694"/>
    </source>
</evidence>
<keyword evidence="12" id="KW-1185">Reference proteome</keyword>
<dbReference type="Pfam" id="PF08351">
    <property type="entry name" value="TmcA_N"/>
    <property type="match status" value="1"/>
</dbReference>
<reference evidence="11" key="1">
    <citation type="submission" date="2021-05" db="EMBL/GenBank/DDBJ databases">
        <title>A free-living protist that lacks canonical eukaryotic 1 DNA replication and segregation systems.</title>
        <authorList>
            <person name="Salas-Leiva D.E."/>
            <person name="Tromer E.C."/>
            <person name="Curtis B.A."/>
            <person name="Jerlstrom-Hultqvist J."/>
            <person name="Kolisko M."/>
            <person name="Yi Z."/>
            <person name="Salas-Leiva J.S."/>
            <person name="Gallot-Lavallee L."/>
            <person name="Kops G.J.P.L."/>
            <person name="Archibald J.M."/>
            <person name="Simpson A.G.B."/>
            <person name="Roger A.J."/>
        </authorList>
    </citation>
    <scope>NUCLEOTIDE SEQUENCE</scope>
    <source>
        <strain evidence="11">BICM</strain>
    </source>
</reference>
<keyword evidence="6" id="KW-0012">Acyltransferase</keyword>
<dbReference type="PANTHER" id="PTHR10925">
    <property type="entry name" value="N-ACETYLTRANSFERASE 10"/>
    <property type="match status" value="1"/>
</dbReference>
<dbReference type="Gene3D" id="3.40.50.11040">
    <property type="match status" value="1"/>
</dbReference>
<dbReference type="Pfam" id="PF05127">
    <property type="entry name" value="NAT10_TcmA_helicase"/>
    <property type="match status" value="1"/>
</dbReference>
<dbReference type="EMBL" id="JAHDYR010000007">
    <property type="protein sequence ID" value="KAG9396216.1"/>
    <property type="molecule type" value="Genomic_DNA"/>
</dbReference>
<evidence type="ECO:0000256" key="4">
    <source>
        <dbReference type="ARBA" id="ARBA00022741"/>
    </source>
</evidence>
<evidence type="ECO:0000259" key="10">
    <source>
        <dbReference type="Pfam" id="PF13718"/>
    </source>
</evidence>
<dbReference type="GO" id="GO:0005730">
    <property type="term" value="C:nucleolus"/>
    <property type="evidence" value="ECO:0007669"/>
    <property type="project" value="UniProtKB-SubCell"/>
</dbReference>
<evidence type="ECO:0000313" key="12">
    <source>
        <dbReference type="Proteomes" id="UP000717585"/>
    </source>
</evidence>
<dbReference type="GO" id="GO:0030686">
    <property type="term" value="C:90S preribosome"/>
    <property type="evidence" value="ECO:0007669"/>
    <property type="project" value="TreeGrafter"/>
</dbReference>
<keyword evidence="11" id="KW-0378">Hydrolase</keyword>
<keyword evidence="11" id="KW-0347">Helicase</keyword>
<protein>
    <submittedName>
        <fullName evidence="11">Helicase</fullName>
    </submittedName>
</protein>
<evidence type="ECO:0000256" key="6">
    <source>
        <dbReference type="ARBA" id="ARBA00023315"/>
    </source>
</evidence>
<dbReference type="PANTHER" id="PTHR10925:SF5">
    <property type="entry name" value="RNA CYTIDINE ACETYLTRANSFERASE"/>
    <property type="match status" value="1"/>
</dbReference>
<dbReference type="AlphaFoldDB" id="A0A8J6C051"/>
<feature type="compositionally biased region" description="Basic residues" evidence="7">
    <location>
        <begin position="290"/>
        <end position="299"/>
    </location>
</feature>
<feature type="domain" description="N-acetyltransferase" evidence="10">
    <location>
        <begin position="533"/>
        <end position="647"/>
    </location>
</feature>
<dbReference type="InterPro" id="IPR000182">
    <property type="entry name" value="GNAT_dom"/>
</dbReference>
<dbReference type="InterPro" id="IPR032672">
    <property type="entry name" value="TmcA/NAT10/Kre33"/>
</dbReference>
<feature type="region of interest" description="Disordered" evidence="7">
    <location>
        <begin position="279"/>
        <end position="299"/>
    </location>
</feature>
<accession>A0A8J6C051</accession>
<dbReference type="GO" id="GO:0004386">
    <property type="term" value="F:helicase activity"/>
    <property type="evidence" value="ECO:0007669"/>
    <property type="project" value="UniProtKB-KW"/>
</dbReference>